<dbReference type="OrthoDB" id="6050511at2759"/>
<name>A0A8B6BJS2_MYTGA</name>
<evidence type="ECO:0000256" key="1">
    <source>
        <dbReference type="SAM" id="SignalP"/>
    </source>
</evidence>
<dbReference type="AlphaFoldDB" id="A0A8B6BJS2"/>
<keyword evidence="1" id="KW-0732">Signal</keyword>
<dbReference type="EMBL" id="UYJE01000279">
    <property type="protein sequence ID" value="VDH91933.1"/>
    <property type="molecule type" value="Genomic_DNA"/>
</dbReference>
<gene>
    <name evidence="2" type="ORF">MGAL_10B004642</name>
</gene>
<accession>A0A8B6BJS2</accession>
<proteinExistence type="predicted"/>
<protein>
    <recommendedName>
        <fullName evidence="4">Secreted protein</fullName>
    </recommendedName>
</protein>
<sequence length="127" mass="13930">MQTVNGGTTLVFILLFVSFYSFSHALNCIKCTNAESISECRSEREAVCTPPYEQCYTEVVITSLLTRRYNAGCRSNRICTLIEKIMGKRNSLDRRDSSISCSSCCSQNNGGGIPCNADLCGLSSTEN</sequence>
<comment type="caution">
    <text evidence="2">The sequence shown here is derived from an EMBL/GenBank/DDBJ whole genome shotgun (WGS) entry which is preliminary data.</text>
</comment>
<feature type="signal peptide" evidence="1">
    <location>
        <begin position="1"/>
        <end position="25"/>
    </location>
</feature>
<evidence type="ECO:0000313" key="2">
    <source>
        <dbReference type="EMBL" id="VDH91933.1"/>
    </source>
</evidence>
<evidence type="ECO:0008006" key="4">
    <source>
        <dbReference type="Google" id="ProtNLM"/>
    </source>
</evidence>
<dbReference type="Proteomes" id="UP000596742">
    <property type="component" value="Unassembled WGS sequence"/>
</dbReference>
<feature type="chain" id="PRO_5032488653" description="Secreted protein" evidence="1">
    <location>
        <begin position="26"/>
        <end position="127"/>
    </location>
</feature>
<reference evidence="2" key="1">
    <citation type="submission" date="2018-11" db="EMBL/GenBank/DDBJ databases">
        <authorList>
            <person name="Alioto T."/>
            <person name="Alioto T."/>
        </authorList>
    </citation>
    <scope>NUCLEOTIDE SEQUENCE</scope>
</reference>
<organism evidence="2 3">
    <name type="scientific">Mytilus galloprovincialis</name>
    <name type="common">Mediterranean mussel</name>
    <dbReference type="NCBI Taxonomy" id="29158"/>
    <lineage>
        <taxon>Eukaryota</taxon>
        <taxon>Metazoa</taxon>
        <taxon>Spiralia</taxon>
        <taxon>Lophotrochozoa</taxon>
        <taxon>Mollusca</taxon>
        <taxon>Bivalvia</taxon>
        <taxon>Autobranchia</taxon>
        <taxon>Pteriomorphia</taxon>
        <taxon>Mytilida</taxon>
        <taxon>Mytiloidea</taxon>
        <taxon>Mytilidae</taxon>
        <taxon>Mytilinae</taxon>
        <taxon>Mytilus</taxon>
    </lineage>
</organism>
<evidence type="ECO:0000313" key="3">
    <source>
        <dbReference type="Proteomes" id="UP000596742"/>
    </source>
</evidence>
<keyword evidence="3" id="KW-1185">Reference proteome</keyword>